<dbReference type="PANTHER" id="PTHR47320">
    <property type="entry name" value="BIFUNCTIONAL URIDYLYLTRANSFERASE/URIDYLYL-REMOVING ENZYME"/>
    <property type="match status" value="1"/>
</dbReference>
<comment type="cofactor">
    <cofactor evidence="8">
        <name>Mg(2+)</name>
        <dbReference type="ChEBI" id="CHEBI:18420"/>
    </cofactor>
</comment>
<dbReference type="Pfam" id="PF01966">
    <property type="entry name" value="HD"/>
    <property type="match status" value="1"/>
</dbReference>
<comment type="similarity">
    <text evidence="8">Belongs to the GlnD family.</text>
</comment>
<dbReference type="InterPro" id="IPR003607">
    <property type="entry name" value="HD/PDEase_dom"/>
</dbReference>
<name>A0A520MSG1_9GAMM</name>
<dbReference type="InterPro" id="IPR043519">
    <property type="entry name" value="NT_sf"/>
</dbReference>
<evidence type="ECO:0000313" key="11">
    <source>
        <dbReference type="EMBL" id="RZO24162.1"/>
    </source>
</evidence>
<dbReference type="InterPro" id="IPR006674">
    <property type="entry name" value="HD_domain"/>
</dbReference>
<dbReference type="PIRSF" id="PIRSF006288">
    <property type="entry name" value="PII_uridyltransf"/>
    <property type="match status" value="1"/>
</dbReference>
<comment type="catalytic activity">
    <reaction evidence="7">
        <text>guanosine 3',5'-bis(diphosphate) + H2O = GDP + diphosphate + H(+)</text>
        <dbReference type="Rhea" id="RHEA:14253"/>
        <dbReference type="ChEBI" id="CHEBI:15377"/>
        <dbReference type="ChEBI" id="CHEBI:15378"/>
        <dbReference type="ChEBI" id="CHEBI:33019"/>
        <dbReference type="ChEBI" id="CHEBI:58189"/>
        <dbReference type="ChEBI" id="CHEBI:77828"/>
        <dbReference type="EC" id="3.1.7.2"/>
    </reaction>
</comment>
<comment type="domain">
    <text evidence="8">Has four distinct domains: an N-terminal nucleotidyltransferase (NT) domain responsible for UTase activity, a central HD domain that encodes UR activity, and two C-terminal ACT domains that seem to have a role in glutamine sensing.</text>
</comment>
<dbReference type="PANTHER" id="PTHR47320:SF1">
    <property type="entry name" value="BIFUNCTIONAL URIDYLYLTRANSFERASE_URIDYLYL-REMOVING ENZYME"/>
    <property type="match status" value="1"/>
</dbReference>
<dbReference type="Pfam" id="PF08335">
    <property type="entry name" value="GlnD_UR_UTase"/>
    <property type="match status" value="1"/>
</dbReference>
<evidence type="ECO:0000259" key="10">
    <source>
        <dbReference type="PROSITE" id="PS51831"/>
    </source>
</evidence>
<dbReference type="HAMAP" id="MF_00277">
    <property type="entry name" value="PII_uridylyl_transf"/>
    <property type="match status" value="1"/>
</dbReference>
<dbReference type="InterPro" id="IPR013546">
    <property type="entry name" value="PII_UdlTrfase/GS_AdlTrfase"/>
</dbReference>
<dbReference type="GO" id="GO:0006808">
    <property type="term" value="P:regulation of nitrogen utilization"/>
    <property type="evidence" value="ECO:0007669"/>
    <property type="project" value="UniProtKB-UniRule"/>
</dbReference>
<dbReference type="EC" id="2.7.7.59" evidence="8"/>
<keyword evidence="3" id="KW-0677">Repeat</keyword>
<gene>
    <name evidence="8 11" type="primary">glnD</name>
    <name evidence="11" type="ORF">EVA98_01820</name>
</gene>
<dbReference type="SUPFAM" id="SSF55021">
    <property type="entry name" value="ACT-like"/>
    <property type="match status" value="1"/>
</dbReference>
<keyword evidence="1 8" id="KW-0808">Transferase</keyword>
<feature type="region of interest" description="Uridylyltransferase" evidence="8">
    <location>
        <begin position="1"/>
        <end position="333"/>
    </location>
</feature>
<evidence type="ECO:0000313" key="12">
    <source>
        <dbReference type="Proteomes" id="UP000316449"/>
    </source>
</evidence>
<dbReference type="EC" id="3.1.4.-" evidence="8"/>
<keyword evidence="5 8" id="KW-0460">Magnesium</keyword>
<evidence type="ECO:0000256" key="5">
    <source>
        <dbReference type="ARBA" id="ARBA00022842"/>
    </source>
</evidence>
<dbReference type="GO" id="GO:0008081">
    <property type="term" value="F:phosphoric diester hydrolase activity"/>
    <property type="evidence" value="ECO:0007669"/>
    <property type="project" value="UniProtKB-UniRule"/>
</dbReference>
<reference evidence="11 12" key="1">
    <citation type="submission" date="2019-02" db="EMBL/GenBank/DDBJ databases">
        <title>Prokaryotic population dynamics and viral predation in marine succession experiment using metagenomics: the confinement effect.</title>
        <authorList>
            <person name="Haro-Moreno J.M."/>
            <person name="Rodriguez-Valera F."/>
            <person name="Lopez-Perez M."/>
        </authorList>
    </citation>
    <scope>NUCLEOTIDE SEQUENCE [LARGE SCALE GENOMIC DNA]</scope>
    <source>
        <strain evidence="11">MED-G165</strain>
    </source>
</reference>
<keyword evidence="2 8" id="KW-0548">Nucleotidyltransferase</keyword>
<comment type="caution">
    <text evidence="11">The sequence shown here is derived from an EMBL/GenBank/DDBJ whole genome shotgun (WGS) entry which is preliminary data.</text>
</comment>
<dbReference type="GO" id="GO:0008893">
    <property type="term" value="F:guanosine-3',5'-bis(diphosphate) 3'-diphosphatase activity"/>
    <property type="evidence" value="ECO:0007669"/>
    <property type="project" value="UniProtKB-EC"/>
</dbReference>
<comment type="activity regulation">
    <text evidence="8">Uridylyltransferase (UTase) activity is inhibited by glutamine, while glutamine activates uridylyl-removing (UR) activity.</text>
</comment>
<dbReference type="InterPro" id="IPR045865">
    <property type="entry name" value="ACT-like_dom_sf"/>
</dbReference>
<keyword evidence="4 8" id="KW-0378">Hydrolase</keyword>
<comment type="caution">
    <text evidence="8">Lacks conserved residue(s) required for the propagation of feature annotation.</text>
</comment>
<dbReference type="PROSITE" id="PS51671">
    <property type="entry name" value="ACT"/>
    <property type="match status" value="1"/>
</dbReference>
<comment type="function">
    <text evidence="8">Modifies, by uridylylation and deuridylylation, the PII regulatory proteins (GlnB and homologs), in response to the nitrogen status of the cell that GlnD senses through the glutamine level. Under low glutamine levels, catalyzes the conversion of the PII proteins and UTP to PII-UMP and PPi, while under higher glutamine levels, GlnD hydrolyzes PII-UMP to PII and UMP (deuridylylation). Thus, controls uridylylation state and activity of the PII proteins, and plays an important role in the regulation of nitrogen metabolism.</text>
</comment>
<dbReference type="AlphaFoldDB" id="A0A520MSG1"/>
<dbReference type="CDD" id="cd04900">
    <property type="entry name" value="ACT_UUR-like_1"/>
    <property type="match status" value="1"/>
</dbReference>
<dbReference type="InterPro" id="IPR002912">
    <property type="entry name" value="ACT_dom"/>
</dbReference>
<evidence type="ECO:0000256" key="1">
    <source>
        <dbReference type="ARBA" id="ARBA00022679"/>
    </source>
</evidence>
<protein>
    <recommendedName>
        <fullName evidence="8">Bifunctional uridylyltransferase/uridylyl-removing enzyme</fullName>
        <shortName evidence="8">UTase/UR</shortName>
    </recommendedName>
    <alternativeName>
        <fullName evidence="8">Bifunctional [protein-PII] modification enzyme</fullName>
    </alternativeName>
    <alternativeName>
        <fullName evidence="8">Bifunctional nitrogen sensor protein</fullName>
    </alternativeName>
    <domain>
        <recommendedName>
            <fullName evidence="8">[Protein-PII] uridylyltransferase</fullName>
            <shortName evidence="8">PII uridylyltransferase</shortName>
            <shortName evidence="8">UTase</shortName>
            <ecNumber evidence="8">2.7.7.59</ecNumber>
        </recommendedName>
    </domain>
    <domain>
        <recommendedName>
            <fullName evidence="8">[Protein-PII]-UMP uridylyl-removing enzyme</fullName>
            <shortName evidence="8">UR</shortName>
            <ecNumber evidence="8">3.1.4.-</ecNumber>
        </recommendedName>
    </domain>
</protein>
<dbReference type="CDD" id="cd00077">
    <property type="entry name" value="HDc"/>
    <property type="match status" value="1"/>
</dbReference>
<keyword evidence="6 8" id="KW-0511">Multifunctional enzyme</keyword>
<evidence type="ECO:0000256" key="3">
    <source>
        <dbReference type="ARBA" id="ARBA00022737"/>
    </source>
</evidence>
<comment type="catalytic activity">
    <reaction evidence="8">
        <text>[protein-PII]-uridylyl-L-tyrosine + H2O = [protein-PII]-L-tyrosine + UMP + H(+)</text>
        <dbReference type="Rhea" id="RHEA:48600"/>
        <dbReference type="Rhea" id="RHEA-COMP:12147"/>
        <dbReference type="Rhea" id="RHEA-COMP:12148"/>
        <dbReference type="ChEBI" id="CHEBI:15377"/>
        <dbReference type="ChEBI" id="CHEBI:15378"/>
        <dbReference type="ChEBI" id="CHEBI:46858"/>
        <dbReference type="ChEBI" id="CHEBI:57865"/>
        <dbReference type="ChEBI" id="CHEBI:90602"/>
    </reaction>
</comment>
<feature type="domain" description="HD" evidence="10">
    <location>
        <begin position="452"/>
        <end position="574"/>
    </location>
</feature>
<feature type="domain" description="ACT" evidence="9">
    <location>
        <begin position="793"/>
        <end position="861"/>
    </location>
</feature>
<dbReference type="SUPFAM" id="SSF81301">
    <property type="entry name" value="Nucleotidyltransferase"/>
    <property type="match status" value="1"/>
</dbReference>
<dbReference type="PROSITE" id="PS51831">
    <property type="entry name" value="HD"/>
    <property type="match status" value="1"/>
</dbReference>
<dbReference type="EMBL" id="SHBK01000015">
    <property type="protein sequence ID" value="RZO24162.1"/>
    <property type="molecule type" value="Genomic_DNA"/>
</dbReference>
<evidence type="ECO:0000256" key="7">
    <source>
        <dbReference type="ARBA" id="ARBA00047968"/>
    </source>
</evidence>
<dbReference type="SUPFAM" id="SSF109604">
    <property type="entry name" value="HD-domain/PDEase-like"/>
    <property type="match status" value="1"/>
</dbReference>
<sequence length="861" mass="99088">MGTHSCSHSIWGGGSNKTQRRALLIDSLDSINFNFKGSFANVFKKPELIQPFLTKRSNKFDEIIKKEFLRRKLETDFAIVALGGYGRKELFPSSDIDLSIVQFNAKTKKIEDIKDFIGWLWTLKVKVGHSVRTIKDIENITKSDLKEFTSYLSYRIIFCKKDKIVSLNDDLKKVSKKWNKTKFFKAKQIEQNQRFQSFDSTEFSLEPDLKESPGCLRDFQTAFWILEHCFEIKKLQDCVTAKMFSKKEIASINESYAHIKTLRFFINLESSANRISFENQLLLAKKAKLKASKKSSAVEKFMRTFFLHASNLSDFNELVFQAYDDQLTLLKRPYTKNYYIFKDRLGIADSVDLTKKPELILDSFIQVGKLKKINGLDFKSIRKIQGSLPKIDPKYFLLPEAGAQFLQILKSTTNLSTILKKLKQLGLMRLLIPEFGEIEGQMQFDMFHVYTVDEHTFKVVRNMRQMQIGKENQSMQIEHELINKLPKIELLYLAGIFHDLGKGKGGDHSEIGEKIVERFCKRLNFSIHDTELLCWLVKNHLIMSSISQKTDVHDPETIINFTKNVNTIEKLNYIYMLTINDIRGTNPTLWNSWKHDLLKQLFMSSRRKLNLEEAQSNQSIVNERKVASANAINQGHDLLNEVWSQLPDAYFSKYQLAQLSNQAKTVAASKGKTSVFVSTRKNLIEIFIFTPNQAGLFLKTVRSFEQLSLETIDSDIHTTKDGKYAMNTFICKHKILGGNLIQRDIQNIELKIINAISSENFKVTAKSKAAYKKVFEYPTRVNVSPSKKRDASLITIETLDQPNLLSKVANIFLDHGISIDSARITTLGEKVEDNFTVIDEKTKLCISQNKTNQLQKKLKNL</sequence>
<dbReference type="Proteomes" id="UP000316449">
    <property type="component" value="Unassembled WGS sequence"/>
</dbReference>
<evidence type="ECO:0000259" key="9">
    <source>
        <dbReference type="PROSITE" id="PS51671"/>
    </source>
</evidence>
<evidence type="ECO:0000256" key="2">
    <source>
        <dbReference type="ARBA" id="ARBA00022695"/>
    </source>
</evidence>
<accession>A0A520MSG1</accession>
<dbReference type="NCBIfam" id="TIGR01693">
    <property type="entry name" value="UTase_glnD"/>
    <property type="match status" value="1"/>
</dbReference>
<evidence type="ECO:0000256" key="6">
    <source>
        <dbReference type="ARBA" id="ARBA00023268"/>
    </source>
</evidence>
<organism evidence="11 12">
    <name type="scientific">SAR86 cluster bacterium</name>
    <dbReference type="NCBI Taxonomy" id="2030880"/>
    <lineage>
        <taxon>Bacteria</taxon>
        <taxon>Pseudomonadati</taxon>
        <taxon>Pseudomonadota</taxon>
        <taxon>Gammaproteobacteria</taxon>
        <taxon>SAR86 cluster</taxon>
    </lineage>
</organism>
<comment type="catalytic activity">
    <reaction evidence="8">
        <text>[protein-PII]-L-tyrosine + UTP = [protein-PII]-uridylyl-L-tyrosine + diphosphate</text>
        <dbReference type="Rhea" id="RHEA:13673"/>
        <dbReference type="Rhea" id="RHEA-COMP:12147"/>
        <dbReference type="Rhea" id="RHEA-COMP:12148"/>
        <dbReference type="ChEBI" id="CHEBI:33019"/>
        <dbReference type="ChEBI" id="CHEBI:46398"/>
        <dbReference type="ChEBI" id="CHEBI:46858"/>
        <dbReference type="ChEBI" id="CHEBI:90602"/>
        <dbReference type="EC" id="2.7.7.59"/>
    </reaction>
</comment>
<dbReference type="InterPro" id="IPR010043">
    <property type="entry name" value="UTase/UR"/>
</dbReference>
<evidence type="ECO:0000256" key="4">
    <source>
        <dbReference type="ARBA" id="ARBA00022801"/>
    </source>
</evidence>
<dbReference type="GO" id="GO:0008773">
    <property type="term" value="F:[protein-PII] uridylyltransferase activity"/>
    <property type="evidence" value="ECO:0007669"/>
    <property type="project" value="UniProtKB-UniRule"/>
</dbReference>
<dbReference type="Gene3D" id="1.10.3090.10">
    <property type="entry name" value="cca-adding enzyme, domain 2"/>
    <property type="match status" value="1"/>
</dbReference>
<evidence type="ECO:0000256" key="8">
    <source>
        <dbReference type="HAMAP-Rule" id="MF_00277"/>
    </source>
</evidence>
<dbReference type="SMART" id="SM00471">
    <property type="entry name" value="HDc"/>
    <property type="match status" value="1"/>
</dbReference>
<proteinExistence type="inferred from homology"/>